<dbReference type="EC" id="2.1.1.221" evidence="1"/>
<gene>
    <name evidence="11" type="ORF">RDB_LOCUS6471</name>
</gene>
<keyword evidence="3" id="KW-0489">Methyltransferase</keyword>
<accession>A0A8H2W958</accession>
<name>A0A8H2W958_9AGAM</name>
<dbReference type="GO" id="GO:0005634">
    <property type="term" value="C:nucleus"/>
    <property type="evidence" value="ECO:0007669"/>
    <property type="project" value="TreeGrafter"/>
</dbReference>
<feature type="region of interest" description="Disordered" evidence="9">
    <location>
        <begin position="125"/>
        <end position="162"/>
    </location>
</feature>
<evidence type="ECO:0000256" key="2">
    <source>
        <dbReference type="ARBA" id="ARBA00020451"/>
    </source>
</evidence>
<dbReference type="Gene3D" id="3.40.1280.30">
    <property type="match status" value="1"/>
</dbReference>
<dbReference type="AlphaFoldDB" id="A0A8H2W958"/>
<feature type="compositionally biased region" description="Basic residues" evidence="9">
    <location>
        <begin position="436"/>
        <end position="449"/>
    </location>
</feature>
<feature type="domain" description="SAM-dependent MTase TRM10-type" evidence="10">
    <location>
        <begin position="152"/>
        <end position="440"/>
    </location>
</feature>
<dbReference type="PANTHER" id="PTHR13563:SF13">
    <property type="entry name" value="TRNA METHYLTRANSFERASE 10 HOMOLOG A"/>
    <property type="match status" value="1"/>
</dbReference>
<dbReference type="InterPro" id="IPR038459">
    <property type="entry name" value="MT_TRM10-typ_sf"/>
</dbReference>
<proteinExistence type="predicted"/>
<feature type="compositionally biased region" description="Basic and acidic residues" evidence="9">
    <location>
        <begin position="468"/>
        <end position="486"/>
    </location>
</feature>
<feature type="compositionally biased region" description="Basic and acidic residues" evidence="9">
    <location>
        <begin position="125"/>
        <end position="142"/>
    </location>
</feature>
<dbReference type="PANTHER" id="PTHR13563">
    <property type="entry name" value="TRNA (GUANINE-9-) METHYLTRANSFERASE"/>
    <property type="match status" value="1"/>
</dbReference>
<evidence type="ECO:0000313" key="11">
    <source>
        <dbReference type="EMBL" id="CAE6346456.1"/>
    </source>
</evidence>
<evidence type="ECO:0000259" key="10">
    <source>
        <dbReference type="PROSITE" id="PS51675"/>
    </source>
</evidence>
<evidence type="ECO:0000256" key="7">
    <source>
        <dbReference type="ARBA" id="ARBA00032166"/>
    </source>
</evidence>
<dbReference type="InterPro" id="IPR007356">
    <property type="entry name" value="tRNA_m1G_MeTrfase_euk"/>
</dbReference>
<feature type="region of interest" description="Disordered" evidence="9">
    <location>
        <begin position="271"/>
        <end position="334"/>
    </location>
</feature>
<feature type="region of interest" description="Disordered" evidence="9">
    <location>
        <begin position="436"/>
        <end position="497"/>
    </location>
</feature>
<protein>
    <recommendedName>
        <fullName evidence="2">tRNA (guanine(9)-N1)-methyltransferase</fullName>
        <ecNumber evidence="1">2.1.1.221</ecNumber>
    </recommendedName>
    <alternativeName>
        <fullName evidence="7">tRNA methyltransferase 10</fullName>
    </alternativeName>
    <alternativeName>
        <fullName evidence="6">tRNA(m1G9)-methyltransferase</fullName>
    </alternativeName>
</protein>
<feature type="compositionally biased region" description="Polar residues" evidence="9">
    <location>
        <begin position="282"/>
        <end position="297"/>
    </location>
</feature>
<dbReference type="PROSITE" id="PS51675">
    <property type="entry name" value="SAM_MT_TRM10"/>
    <property type="match status" value="1"/>
</dbReference>
<dbReference type="EMBL" id="CAJMWR010000114">
    <property type="protein sequence ID" value="CAE6346456.1"/>
    <property type="molecule type" value="Genomic_DNA"/>
</dbReference>
<dbReference type="InterPro" id="IPR028564">
    <property type="entry name" value="MT_TRM10-typ"/>
</dbReference>
<comment type="caution">
    <text evidence="11">The sequence shown here is derived from an EMBL/GenBank/DDBJ whole genome shotgun (WGS) entry which is preliminary data.</text>
</comment>
<keyword evidence="5" id="KW-0949">S-adenosyl-L-methionine</keyword>
<evidence type="ECO:0000256" key="8">
    <source>
        <dbReference type="ARBA" id="ARBA00048434"/>
    </source>
</evidence>
<evidence type="ECO:0000313" key="12">
    <source>
        <dbReference type="Proteomes" id="UP000663840"/>
    </source>
</evidence>
<feature type="compositionally biased region" description="Polar residues" evidence="9">
    <location>
        <begin position="487"/>
        <end position="497"/>
    </location>
</feature>
<evidence type="ECO:0000256" key="3">
    <source>
        <dbReference type="ARBA" id="ARBA00022603"/>
    </source>
</evidence>
<feature type="compositionally biased region" description="Acidic residues" evidence="9">
    <location>
        <begin position="455"/>
        <end position="467"/>
    </location>
</feature>
<dbReference type="Proteomes" id="UP000663840">
    <property type="component" value="Unassembled WGS sequence"/>
</dbReference>
<comment type="catalytic activity">
    <reaction evidence="8">
        <text>guanosine(9) in tRNA + S-adenosyl-L-methionine = N(1)-methylguanosine(9) in tRNA + S-adenosyl-L-homocysteine + H(+)</text>
        <dbReference type="Rhea" id="RHEA:43156"/>
        <dbReference type="Rhea" id="RHEA-COMP:10367"/>
        <dbReference type="Rhea" id="RHEA-COMP:10368"/>
        <dbReference type="ChEBI" id="CHEBI:15378"/>
        <dbReference type="ChEBI" id="CHEBI:57856"/>
        <dbReference type="ChEBI" id="CHEBI:59789"/>
        <dbReference type="ChEBI" id="CHEBI:73542"/>
        <dbReference type="ChEBI" id="CHEBI:74269"/>
        <dbReference type="EC" id="2.1.1.221"/>
    </reaction>
</comment>
<organism evidence="11 12">
    <name type="scientific">Rhizoctonia solani</name>
    <dbReference type="NCBI Taxonomy" id="456999"/>
    <lineage>
        <taxon>Eukaryota</taxon>
        <taxon>Fungi</taxon>
        <taxon>Dikarya</taxon>
        <taxon>Basidiomycota</taxon>
        <taxon>Agaricomycotina</taxon>
        <taxon>Agaricomycetes</taxon>
        <taxon>Cantharellales</taxon>
        <taxon>Ceratobasidiaceae</taxon>
        <taxon>Rhizoctonia</taxon>
    </lineage>
</organism>
<dbReference type="GO" id="GO:0052905">
    <property type="term" value="F:tRNA (guanosine(9)-N1)-methyltransferase activity"/>
    <property type="evidence" value="ECO:0007669"/>
    <property type="project" value="UniProtKB-EC"/>
</dbReference>
<dbReference type="CDD" id="cd18089">
    <property type="entry name" value="SPOUT_Trm10-like"/>
    <property type="match status" value="1"/>
</dbReference>
<evidence type="ECO:0000256" key="5">
    <source>
        <dbReference type="ARBA" id="ARBA00022691"/>
    </source>
</evidence>
<evidence type="ECO:0000256" key="1">
    <source>
        <dbReference type="ARBA" id="ARBA00012797"/>
    </source>
</evidence>
<keyword evidence="4" id="KW-0808">Transferase</keyword>
<evidence type="ECO:0000256" key="6">
    <source>
        <dbReference type="ARBA" id="ARBA00031792"/>
    </source>
</evidence>
<evidence type="ECO:0000256" key="9">
    <source>
        <dbReference type="SAM" id="MobiDB-lite"/>
    </source>
</evidence>
<sequence length="497" mass="56324">MASTIVGRMRIIVRLETLGSTICPMIDIMDLREAKWINCQSFFALLHPIPWFRSSNRYFLFRLLPTMASTTEHPTAPTTAGERTIEHTLSEPLPESASTLSKSAQKKLAKAERFAQLKLERRAREKEQKVAKRKEREERLAAGEEPGPSDAKKRKVSREGQGPVRPFNARIVIDLGFDEKMSEKEVGSLCSQLAYTYATHRRTRTPFTNLLFTKLSGRTREQLDGTNDASYRRWRYTEWWEEDIDGLWNPPATVTQPTTDDLLQTTDEPTEISSAAPEGTEPISNPESNAGVETSTEAPELATGSESPAGMTELTPSARLKQRRASKVDPTPQIRSACPQESVVYLTADAEDEILELKEGETYIIGGIVDRNRYKNLCANKARDMEVRSARLPIGRYLKDMPTRKVLTVNQVFDILVHWVTTRNWEDAMQKVMPKRKFNANGKKGKRSQARAGDEDGEDIRDDEDEDQGKSEHTESDERQVEDLTKLDNQVQSTDLY</sequence>
<evidence type="ECO:0000256" key="4">
    <source>
        <dbReference type="ARBA" id="ARBA00022679"/>
    </source>
</evidence>
<dbReference type="GO" id="GO:0002939">
    <property type="term" value="P:tRNA N1-guanine methylation"/>
    <property type="evidence" value="ECO:0007669"/>
    <property type="project" value="TreeGrafter"/>
</dbReference>
<reference evidence="11" key="1">
    <citation type="submission" date="2021-01" db="EMBL/GenBank/DDBJ databases">
        <authorList>
            <person name="Kaushik A."/>
        </authorList>
    </citation>
    <scope>NUCLEOTIDE SEQUENCE</scope>
    <source>
        <strain evidence="11">AG1-1A</strain>
    </source>
</reference>
<dbReference type="GO" id="GO:0000049">
    <property type="term" value="F:tRNA binding"/>
    <property type="evidence" value="ECO:0007669"/>
    <property type="project" value="TreeGrafter"/>
</dbReference>